<evidence type="ECO:0000256" key="2">
    <source>
        <dbReference type="ARBA" id="ARBA00022729"/>
    </source>
</evidence>
<dbReference type="InterPro" id="IPR014340">
    <property type="entry name" value="LptA"/>
</dbReference>
<keyword evidence="2 4" id="KW-0732">Signal</keyword>
<dbReference type="PANTHER" id="PTHR36504:SF1">
    <property type="entry name" value="LIPOPOLYSACCHARIDE EXPORT SYSTEM PROTEIN LPTA"/>
    <property type="match status" value="1"/>
</dbReference>
<comment type="similarity">
    <text evidence="4">Belongs to the LptA family.</text>
</comment>
<name>A0A1T4XP20_9GAMM</name>
<evidence type="ECO:0000256" key="3">
    <source>
        <dbReference type="ARBA" id="ARBA00022764"/>
    </source>
</evidence>
<evidence type="ECO:0000256" key="1">
    <source>
        <dbReference type="ARBA" id="ARBA00022448"/>
    </source>
</evidence>
<evidence type="ECO:0000259" key="5">
    <source>
        <dbReference type="Pfam" id="PF03968"/>
    </source>
</evidence>
<dbReference type="InterPro" id="IPR005653">
    <property type="entry name" value="OstA-like_N"/>
</dbReference>
<dbReference type="PANTHER" id="PTHR36504">
    <property type="entry name" value="LIPOPOLYSACCHARIDE EXPORT SYSTEM PROTEIN LPTA"/>
    <property type="match status" value="1"/>
</dbReference>
<dbReference type="GO" id="GO:0009279">
    <property type="term" value="C:cell outer membrane"/>
    <property type="evidence" value="ECO:0007669"/>
    <property type="project" value="TreeGrafter"/>
</dbReference>
<dbReference type="GO" id="GO:0015920">
    <property type="term" value="P:lipopolysaccharide transport"/>
    <property type="evidence" value="ECO:0007669"/>
    <property type="project" value="UniProtKB-UniRule"/>
</dbReference>
<keyword evidence="3 4" id="KW-0574">Periplasm</keyword>
<dbReference type="HAMAP" id="MF_01914">
    <property type="entry name" value="LPS_assembly_LptA"/>
    <property type="match status" value="1"/>
</dbReference>
<sequence precursor="true">MLMLNQPIKRPLKLLVCLLFCTGLTAQALSTDVEKPVTIESDSGVFNKEAGTAVYAGNVEIKQGTLSIRASRIEISAPGNEIQLIKATGSPVNFQQTMDSGKQTLGRAKTVQYLVTQKKLVMDGDASLSQDRDNFASNHIEYSIASGELKAGGQATAAGEKPGRVRAIFYPTNKAQ</sequence>
<reference evidence="6 7" key="1">
    <citation type="submission" date="2017-02" db="EMBL/GenBank/DDBJ databases">
        <authorList>
            <person name="Peterson S.W."/>
        </authorList>
    </citation>
    <scope>NUCLEOTIDE SEQUENCE [LARGE SCALE GENOMIC DNA]</scope>
    <source>
        <strain evidence="6 7">ATCC 49788</strain>
    </source>
</reference>
<keyword evidence="1 4" id="KW-0813">Transport</keyword>
<feature type="domain" description="Organic solvent tolerance-like N-terminal" evidence="5">
    <location>
        <begin position="38"/>
        <end position="147"/>
    </location>
</feature>
<dbReference type="Pfam" id="PF03968">
    <property type="entry name" value="LptD_N"/>
    <property type="match status" value="1"/>
</dbReference>
<evidence type="ECO:0000313" key="6">
    <source>
        <dbReference type="EMBL" id="SKA91277.1"/>
    </source>
</evidence>
<keyword evidence="7" id="KW-1185">Reference proteome</keyword>
<dbReference type="EMBL" id="FUYB01000020">
    <property type="protein sequence ID" value="SKA91277.1"/>
    <property type="molecule type" value="Genomic_DNA"/>
</dbReference>
<comment type="subunit">
    <text evidence="4">Component of the lipopolysaccharide transport and assembly complex.</text>
</comment>
<dbReference type="Proteomes" id="UP000190460">
    <property type="component" value="Unassembled WGS sequence"/>
</dbReference>
<dbReference type="GO" id="GO:0017089">
    <property type="term" value="F:glycolipid transfer activity"/>
    <property type="evidence" value="ECO:0007669"/>
    <property type="project" value="TreeGrafter"/>
</dbReference>
<accession>A0A1T4XP20</accession>
<proteinExistence type="inferred from homology"/>
<dbReference type="Gene3D" id="2.60.450.10">
    <property type="entry name" value="Lipopolysaccharide (LPS) transport protein A like domain"/>
    <property type="match status" value="1"/>
</dbReference>
<comment type="function">
    <text evidence="4">Involved in the assembly of lipopolysaccharide (LPS). Required for the translocation of LPS from the inner membrane to the outer membrane. May form a bridge between the inner membrane and the outer membrane, via interactions with LptC and LptD, thereby facilitating LPS transfer across the periplasm.</text>
</comment>
<evidence type="ECO:0000313" key="7">
    <source>
        <dbReference type="Proteomes" id="UP000190460"/>
    </source>
</evidence>
<dbReference type="NCBIfam" id="TIGR03002">
    <property type="entry name" value="outer_YhbN_LptA"/>
    <property type="match status" value="1"/>
</dbReference>
<dbReference type="GO" id="GO:0001530">
    <property type="term" value="F:lipopolysaccharide binding"/>
    <property type="evidence" value="ECO:0007669"/>
    <property type="project" value="InterPro"/>
</dbReference>
<protein>
    <recommendedName>
        <fullName evidence="4">Lipopolysaccharide export system protein LptA</fullName>
    </recommendedName>
</protein>
<dbReference type="GO" id="GO:0043165">
    <property type="term" value="P:Gram-negative-bacterium-type cell outer membrane assembly"/>
    <property type="evidence" value="ECO:0007669"/>
    <property type="project" value="UniProtKB-UniRule"/>
</dbReference>
<gene>
    <name evidence="4" type="primary">lptA</name>
    <name evidence="6" type="ORF">SAMN02745130_03247</name>
</gene>
<dbReference type="AlphaFoldDB" id="A0A1T4XP20"/>
<dbReference type="GO" id="GO:0030288">
    <property type="term" value="C:outer membrane-bounded periplasmic space"/>
    <property type="evidence" value="ECO:0007669"/>
    <property type="project" value="TreeGrafter"/>
</dbReference>
<comment type="subcellular location">
    <subcellularLocation>
        <location evidence="4">Periplasm</location>
    </subcellularLocation>
</comment>
<dbReference type="InterPro" id="IPR052037">
    <property type="entry name" value="LPS_export_LptA"/>
</dbReference>
<dbReference type="STRING" id="92487.SAMN02745130_03247"/>
<feature type="signal peptide" evidence="4">
    <location>
        <begin position="1"/>
        <end position="28"/>
    </location>
</feature>
<evidence type="ECO:0000256" key="4">
    <source>
        <dbReference type="HAMAP-Rule" id="MF_01914"/>
    </source>
</evidence>
<feature type="chain" id="PRO_5013415718" description="Lipopolysaccharide export system protein LptA" evidence="4">
    <location>
        <begin position="29"/>
        <end position="176"/>
    </location>
</feature>
<organism evidence="6 7">
    <name type="scientific">Thiothrix eikelboomii</name>
    <dbReference type="NCBI Taxonomy" id="92487"/>
    <lineage>
        <taxon>Bacteria</taxon>
        <taxon>Pseudomonadati</taxon>
        <taxon>Pseudomonadota</taxon>
        <taxon>Gammaproteobacteria</taxon>
        <taxon>Thiotrichales</taxon>
        <taxon>Thiotrichaceae</taxon>
        <taxon>Thiothrix</taxon>
    </lineage>
</organism>